<protein>
    <submittedName>
        <fullName evidence="12">Alkyl hydroperoxide reductase subunit F</fullName>
        <ecNumber evidence="12">1.6.4.-</ecNumber>
    </submittedName>
</protein>
<evidence type="ECO:0000256" key="5">
    <source>
        <dbReference type="ARBA" id="ARBA00022827"/>
    </source>
</evidence>
<evidence type="ECO:0000256" key="8">
    <source>
        <dbReference type="ARBA" id="ARBA00023157"/>
    </source>
</evidence>
<dbReference type="SUPFAM" id="SSF52833">
    <property type="entry name" value="Thioredoxin-like"/>
    <property type="match status" value="2"/>
</dbReference>
<organism evidence="12 13">
    <name type="scientific">Streptococcus gallinaceus</name>
    <dbReference type="NCBI Taxonomy" id="165758"/>
    <lineage>
        <taxon>Bacteria</taxon>
        <taxon>Bacillati</taxon>
        <taxon>Bacillota</taxon>
        <taxon>Bacilli</taxon>
        <taxon>Lactobacillales</taxon>
        <taxon>Streptococcaceae</taxon>
        <taxon>Streptococcus</taxon>
    </lineage>
</organism>
<evidence type="ECO:0000259" key="11">
    <source>
        <dbReference type="Pfam" id="PF13192"/>
    </source>
</evidence>
<dbReference type="InterPro" id="IPR023753">
    <property type="entry name" value="FAD/NAD-binding_dom"/>
</dbReference>
<gene>
    <name evidence="12" type="ORF">ABID27_000271</name>
</gene>
<keyword evidence="7" id="KW-0520">NAD</keyword>
<dbReference type="InterPro" id="IPR036249">
    <property type="entry name" value="Thioredoxin-like_sf"/>
</dbReference>
<comment type="similarity">
    <text evidence="2">Belongs to the class-II pyridine nucleotide-disulfide oxidoreductase family.</text>
</comment>
<dbReference type="PRINTS" id="PR00368">
    <property type="entry name" value="FADPNR"/>
</dbReference>
<proteinExistence type="inferred from homology"/>
<evidence type="ECO:0000256" key="6">
    <source>
        <dbReference type="ARBA" id="ARBA00023002"/>
    </source>
</evidence>
<dbReference type="PRINTS" id="PR00469">
    <property type="entry name" value="PNDRDTASEII"/>
</dbReference>
<feature type="domain" description="Thioredoxin-like fold" evidence="11">
    <location>
        <begin position="124"/>
        <end position="191"/>
    </location>
</feature>
<dbReference type="CDD" id="cd02974">
    <property type="entry name" value="AhpF_NTD_N"/>
    <property type="match status" value="1"/>
</dbReference>
<dbReference type="PANTHER" id="PTHR48105">
    <property type="entry name" value="THIOREDOXIN REDUCTASE 1-RELATED-RELATED"/>
    <property type="match status" value="1"/>
</dbReference>
<keyword evidence="8" id="KW-1015">Disulfide bond</keyword>
<dbReference type="InterPro" id="IPR008255">
    <property type="entry name" value="Pyr_nucl-diS_OxRdtase_2_AS"/>
</dbReference>
<keyword evidence="9" id="KW-0676">Redox-active center</keyword>
<keyword evidence="4" id="KW-0285">Flavoprotein</keyword>
<dbReference type="RefSeq" id="WP_354279704.1">
    <property type="nucleotide sequence ID" value="NZ_JBEPMK010000001.1"/>
</dbReference>
<dbReference type="InterPro" id="IPR012081">
    <property type="entry name" value="Alkyl_hydroperoxide_Rdtase_suF"/>
</dbReference>
<evidence type="ECO:0000259" key="10">
    <source>
        <dbReference type="Pfam" id="PF07992"/>
    </source>
</evidence>
<dbReference type="SUPFAM" id="SSF51905">
    <property type="entry name" value="FAD/NAD(P)-binding domain"/>
    <property type="match status" value="1"/>
</dbReference>
<sequence length="510" mass="55206">MALDAQIKGQFAQYLQLLEADVVFQVQLGEDESSQKVRDFLEEIAAMSDRISIVPASLSRTPSFKIAKVGQESGVEFAGLPLGHEFTSFVMALLQISGRPPKIEDDLVKRIKAIQSPLHFETYVSLSCHNCPDVVQAFNIMAVLNPNITHTMVEGGMFQKEVESKKIMAVPAVFHSDKLFHSGRATIDELVEMVAGPISQDTFEEKGIFDVLVVGGGPSGNSAAIYAARKGIKTGLIAETFGGQVMETVGIENMIGTPYTEGPKLMAQVEAHTKEYPVDIMKAQKAKSIRRTDLIEVELENGAILKTKTAILSVGAKWRNINVPGENEFRNKGVTYCPHCDGPLFTGKDVAVIGGGNSGIEAAIDLAGLAKHVYVLEFLPELKADQVLQDRIAALPNVTVLKNVATKEIVGDEEVTGLVYIDRESQEEQIISLQGVFVQIGLVPNTEWLLDSDVALNDRREIIVDSHGATNVSGIFAAGDCTNSVYKQIIISMGSGATAALGAFDYLIRQ</sequence>
<evidence type="ECO:0000256" key="2">
    <source>
        <dbReference type="ARBA" id="ARBA00009333"/>
    </source>
</evidence>
<dbReference type="Proteomes" id="UP001549055">
    <property type="component" value="Unassembled WGS sequence"/>
</dbReference>
<dbReference type="InterPro" id="IPR044141">
    <property type="entry name" value="AhpF_NTD_C"/>
</dbReference>
<dbReference type="GO" id="GO:0016491">
    <property type="term" value="F:oxidoreductase activity"/>
    <property type="evidence" value="ECO:0007669"/>
    <property type="project" value="UniProtKB-KW"/>
</dbReference>
<evidence type="ECO:0000313" key="12">
    <source>
        <dbReference type="EMBL" id="MET3643654.1"/>
    </source>
</evidence>
<dbReference type="Gene3D" id="3.40.30.80">
    <property type="match status" value="1"/>
</dbReference>
<keyword evidence="5" id="KW-0274">FAD</keyword>
<dbReference type="Pfam" id="PF07992">
    <property type="entry name" value="Pyr_redox_2"/>
    <property type="match status" value="1"/>
</dbReference>
<evidence type="ECO:0000313" key="13">
    <source>
        <dbReference type="Proteomes" id="UP001549055"/>
    </source>
</evidence>
<dbReference type="PIRSF" id="PIRSF000238">
    <property type="entry name" value="AhpF"/>
    <property type="match status" value="1"/>
</dbReference>
<feature type="domain" description="FAD/NAD(P)-binding" evidence="10">
    <location>
        <begin position="209"/>
        <end position="495"/>
    </location>
</feature>
<evidence type="ECO:0000256" key="7">
    <source>
        <dbReference type="ARBA" id="ARBA00023027"/>
    </source>
</evidence>
<comment type="caution">
    <text evidence="12">The sequence shown here is derived from an EMBL/GenBank/DDBJ whole genome shotgun (WGS) entry which is preliminary data.</text>
</comment>
<accession>A0ABV2JID3</accession>
<keyword evidence="6 12" id="KW-0560">Oxidoreductase</keyword>
<reference evidence="12 13" key="1">
    <citation type="submission" date="2024-06" db="EMBL/GenBank/DDBJ databases">
        <title>Genomic Encyclopedia of Type Strains, Phase IV (KMG-IV): sequencing the most valuable type-strain genomes for metagenomic binning, comparative biology and taxonomic classification.</title>
        <authorList>
            <person name="Goeker M."/>
        </authorList>
    </citation>
    <scope>NUCLEOTIDE SEQUENCE [LARGE SCALE GENOMIC DNA]</scope>
    <source>
        <strain evidence="12 13">DSM 15349</strain>
    </source>
</reference>
<dbReference type="Gene3D" id="3.50.50.60">
    <property type="entry name" value="FAD/NAD(P)-binding domain"/>
    <property type="match status" value="2"/>
</dbReference>
<dbReference type="InterPro" id="IPR012336">
    <property type="entry name" value="Thioredoxin-like_fold"/>
</dbReference>
<dbReference type="NCBIfam" id="TIGR03140">
    <property type="entry name" value="AhpF"/>
    <property type="match status" value="1"/>
</dbReference>
<evidence type="ECO:0000256" key="4">
    <source>
        <dbReference type="ARBA" id="ARBA00022630"/>
    </source>
</evidence>
<dbReference type="InterPro" id="IPR036188">
    <property type="entry name" value="FAD/NAD-bd_sf"/>
</dbReference>
<evidence type="ECO:0000256" key="9">
    <source>
        <dbReference type="ARBA" id="ARBA00023284"/>
    </source>
</evidence>
<dbReference type="CDD" id="cd03026">
    <property type="entry name" value="AhpF_NTD_C"/>
    <property type="match status" value="1"/>
</dbReference>
<evidence type="ECO:0000256" key="3">
    <source>
        <dbReference type="ARBA" id="ARBA00011738"/>
    </source>
</evidence>
<keyword evidence="13" id="KW-1185">Reference proteome</keyword>
<dbReference type="InterPro" id="IPR044142">
    <property type="entry name" value="AhpF_NTD_N"/>
</dbReference>
<dbReference type="EC" id="1.6.4.-" evidence="12"/>
<dbReference type="Pfam" id="PF13192">
    <property type="entry name" value="Thioredoxin_3"/>
    <property type="match status" value="1"/>
</dbReference>
<evidence type="ECO:0000256" key="1">
    <source>
        <dbReference type="ARBA" id="ARBA00001974"/>
    </source>
</evidence>
<name>A0ABV2JID3_9STRE</name>
<dbReference type="InterPro" id="IPR050097">
    <property type="entry name" value="Ferredoxin-NADP_redctase_2"/>
</dbReference>
<dbReference type="EMBL" id="JBEPMK010000001">
    <property type="protein sequence ID" value="MET3643654.1"/>
    <property type="molecule type" value="Genomic_DNA"/>
</dbReference>
<comment type="subunit">
    <text evidence="3">Homodimer.</text>
</comment>
<dbReference type="PROSITE" id="PS00573">
    <property type="entry name" value="PYRIDINE_REDOX_2"/>
    <property type="match status" value="1"/>
</dbReference>
<comment type="cofactor">
    <cofactor evidence="1">
        <name>FAD</name>
        <dbReference type="ChEBI" id="CHEBI:57692"/>
    </cofactor>
</comment>